<gene>
    <name evidence="7" type="ORF">PTE30175_00454</name>
</gene>
<evidence type="ECO:0000256" key="4">
    <source>
        <dbReference type="ARBA" id="ARBA00022970"/>
    </source>
</evidence>
<keyword evidence="8" id="KW-1185">Reference proteome</keyword>
<reference evidence="7 8" key="1">
    <citation type="submission" date="2019-08" db="EMBL/GenBank/DDBJ databases">
        <authorList>
            <person name="Peeters C."/>
        </authorList>
    </citation>
    <scope>NUCLEOTIDE SEQUENCE [LARGE SCALE GENOMIC DNA]</scope>
    <source>
        <strain evidence="7 8">LMG 30175</strain>
    </source>
</reference>
<keyword evidence="2" id="KW-0813">Transport</keyword>
<comment type="similarity">
    <text evidence="1">Belongs to the leucine-binding protein family.</text>
</comment>
<dbReference type="PANTHER" id="PTHR30483:SF6">
    <property type="entry name" value="PERIPLASMIC BINDING PROTEIN OF ABC TRANSPORTER FOR NATURAL AMINO ACIDS"/>
    <property type="match status" value="1"/>
</dbReference>
<evidence type="ECO:0000256" key="1">
    <source>
        <dbReference type="ARBA" id="ARBA00010062"/>
    </source>
</evidence>
<dbReference type="PRINTS" id="PR00337">
    <property type="entry name" value="LEUILEVALBP"/>
</dbReference>
<feature type="domain" description="Leucine-binding protein" evidence="6">
    <location>
        <begin position="37"/>
        <end position="354"/>
    </location>
</feature>
<dbReference type="SUPFAM" id="SSF53822">
    <property type="entry name" value="Periplasmic binding protein-like I"/>
    <property type="match status" value="1"/>
</dbReference>
<dbReference type="RefSeq" id="WP_191628780.1">
    <property type="nucleotide sequence ID" value="NZ_CABPRZ010000002.1"/>
</dbReference>
<feature type="signal peptide" evidence="5">
    <location>
        <begin position="1"/>
        <end position="30"/>
    </location>
</feature>
<protein>
    <submittedName>
        <fullName evidence="7">Amino acid ABC transporter substrate-binding protein</fullName>
    </submittedName>
</protein>
<dbReference type="InterPro" id="IPR051010">
    <property type="entry name" value="BCAA_transport"/>
</dbReference>
<organism evidence="7 8">
    <name type="scientific">Pandoraea terrae</name>
    <dbReference type="NCBI Taxonomy" id="1537710"/>
    <lineage>
        <taxon>Bacteria</taxon>
        <taxon>Pseudomonadati</taxon>
        <taxon>Pseudomonadota</taxon>
        <taxon>Betaproteobacteria</taxon>
        <taxon>Burkholderiales</taxon>
        <taxon>Burkholderiaceae</taxon>
        <taxon>Pandoraea</taxon>
    </lineage>
</organism>
<dbReference type="Proteomes" id="UP000414233">
    <property type="component" value="Unassembled WGS sequence"/>
</dbReference>
<keyword evidence="3 5" id="KW-0732">Signal</keyword>
<evidence type="ECO:0000256" key="3">
    <source>
        <dbReference type="ARBA" id="ARBA00022729"/>
    </source>
</evidence>
<evidence type="ECO:0000313" key="8">
    <source>
        <dbReference type="Proteomes" id="UP000414233"/>
    </source>
</evidence>
<keyword evidence="4" id="KW-0029">Amino-acid transport</keyword>
<evidence type="ECO:0000259" key="6">
    <source>
        <dbReference type="Pfam" id="PF13458"/>
    </source>
</evidence>
<dbReference type="EMBL" id="CABPRZ010000002">
    <property type="protein sequence ID" value="VVD68661.1"/>
    <property type="molecule type" value="Genomic_DNA"/>
</dbReference>
<dbReference type="Gene3D" id="3.40.50.2300">
    <property type="match status" value="2"/>
</dbReference>
<evidence type="ECO:0000256" key="2">
    <source>
        <dbReference type="ARBA" id="ARBA00022448"/>
    </source>
</evidence>
<dbReference type="Pfam" id="PF13458">
    <property type="entry name" value="Peripla_BP_6"/>
    <property type="match status" value="1"/>
</dbReference>
<dbReference type="InterPro" id="IPR000709">
    <property type="entry name" value="Leu_Ile_Val-bd"/>
</dbReference>
<dbReference type="PANTHER" id="PTHR30483">
    <property type="entry name" value="LEUCINE-SPECIFIC-BINDING PROTEIN"/>
    <property type="match status" value="1"/>
</dbReference>
<evidence type="ECO:0000313" key="7">
    <source>
        <dbReference type="EMBL" id="VVD68661.1"/>
    </source>
</evidence>
<proteinExistence type="inferred from homology"/>
<dbReference type="InterPro" id="IPR028082">
    <property type="entry name" value="Peripla_BP_I"/>
</dbReference>
<dbReference type="AlphaFoldDB" id="A0A5E4S0K3"/>
<name>A0A5E4S0K3_9BURK</name>
<feature type="chain" id="PRO_5022859219" evidence="5">
    <location>
        <begin position="31"/>
        <end position="408"/>
    </location>
</feature>
<accession>A0A5E4S0K3</accession>
<dbReference type="InterPro" id="IPR028081">
    <property type="entry name" value="Leu-bd"/>
</dbReference>
<dbReference type="GO" id="GO:0006865">
    <property type="term" value="P:amino acid transport"/>
    <property type="evidence" value="ECO:0007669"/>
    <property type="project" value="UniProtKB-KW"/>
</dbReference>
<sequence length="408" mass="42889">MNNNSPRQPHRLRRAVLAGAITAVLASAAAAQGASEPIRMGAIFSVTGPGAATGYTGLTGTKLAVKEINAAGGIMGRPVELFVGDDAFDPTQAVAEAKRLVSKEKVQLMVGPTVSQVTLAIAPVLTQARVASVSLTGSSALTPQIAPYTFSMWTSIEAQGQAMTDYAVKHLKVKSAAIIADNGAQGKAGVAIFQRLLAAQGVKVTGVQEHEPLASDLTAQILALKRGNPDAIFQISTAGEDSGVVFRTMGDIGWDAKVLSMVAGLTVPMVIRKSNPDVFKQGNIYATMLKAYTYCPKDAGGPTEFGKFVTRLKAFDPKNFDKLNPQVVSMTYDSVYVLKAAVEATKSFDGPTLSNWIEKNAPAIKGRVNGALSAGALSHFLVGVDAIAMVRRPDVKREDGSVQRAECN</sequence>
<evidence type="ECO:0000256" key="5">
    <source>
        <dbReference type="SAM" id="SignalP"/>
    </source>
</evidence>